<feature type="non-terminal residue" evidence="1">
    <location>
        <position position="1"/>
    </location>
</feature>
<sequence length="214" mass="24336">FVELSDTRVLNPRQSPSLGQIYFTLEPHAPPGHGAQTPLSGMSSEDCEYCRANNLCFYCKEQGHGIDNCEKKAVADSRTTCEDHVRGLERDFSAVNTEFVPIESMPGKEPREYSDQRSKPLDKFNEYESRTKLLYQRGCKYVKKTLHELLLPESKTQGVKLITTPLECHGMTSRIGTRMSIFRLIRGNETRQGRPSVPPPEADKKWHIYDLLSA</sequence>
<dbReference type="AlphaFoldDB" id="A0A232LT57"/>
<evidence type="ECO:0000313" key="1">
    <source>
        <dbReference type="EMBL" id="OXV06997.1"/>
    </source>
</evidence>
<dbReference type="OrthoDB" id="3555093at2759"/>
<reference evidence="1 2" key="1">
    <citation type="journal article" date="2015" name="Environ. Microbiol.">
        <title>Metagenome sequence of Elaphomyces granulatus from sporocarp tissue reveals Ascomycota ectomycorrhizal fingerprints of genome expansion and a Proteobacteria-rich microbiome.</title>
        <authorList>
            <person name="Quandt C.A."/>
            <person name="Kohler A."/>
            <person name="Hesse C.N."/>
            <person name="Sharpton T.J."/>
            <person name="Martin F."/>
            <person name="Spatafora J.W."/>
        </authorList>
    </citation>
    <scope>NUCLEOTIDE SEQUENCE [LARGE SCALE GENOMIC DNA]</scope>
    <source>
        <strain evidence="1 2">OSC145934</strain>
    </source>
</reference>
<protein>
    <recommendedName>
        <fullName evidence="3">CCHC-type domain-containing protein</fullName>
    </recommendedName>
</protein>
<evidence type="ECO:0000313" key="2">
    <source>
        <dbReference type="Proteomes" id="UP000243515"/>
    </source>
</evidence>
<dbReference type="EMBL" id="NPHW01005212">
    <property type="protein sequence ID" value="OXV06997.1"/>
    <property type="molecule type" value="Genomic_DNA"/>
</dbReference>
<keyword evidence="2" id="KW-1185">Reference proteome</keyword>
<name>A0A232LT57_9EURO</name>
<evidence type="ECO:0008006" key="3">
    <source>
        <dbReference type="Google" id="ProtNLM"/>
    </source>
</evidence>
<organism evidence="1 2">
    <name type="scientific">Elaphomyces granulatus</name>
    <dbReference type="NCBI Taxonomy" id="519963"/>
    <lineage>
        <taxon>Eukaryota</taxon>
        <taxon>Fungi</taxon>
        <taxon>Dikarya</taxon>
        <taxon>Ascomycota</taxon>
        <taxon>Pezizomycotina</taxon>
        <taxon>Eurotiomycetes</taxon>
        <taxon>Eurotiomycetidae</taxon>
        <taxon>Eurotiales</taxon>
        <taxon>Elaphomycetaceae</taxon>
        <taxon>Elaphomyces</taxon>
    </lineage>
</organism>
<proteinExistence type="predicted"/>
<accession>A0A232LT57</accession>
<gene>
    <name evidence="1" type="ORF">Egran_05237</name>
</gene>
<dbReference type="Proteomes" id="UP000243515">
    <property type="component" value="Unassembled WGS sequence"/>
</dbReference>
<comment type="caution">
    <text evidence="1">The sequence shown here is derived from an EMBL/GenBank/DDBJ whole genome shotgun (WGS) entry which is preliminary data.</text>
</comment>